<dbReference type="Proteomes" id="UP000245870">
    <property type="component" value="Unassembled WGS sequence"/>
</dbReference>
<dbReference type="EMBL" id="QENY01000003">
    <property type="protein sequence ID" value="PVX57963.1"/>
    <property type="molecule type" value="Genomic_DNA"/>
</dbReference>
<organism evidence="1 2">
    <name type="scientific">Hallella colorans</name>
    <dbReference type="NCBI Taxonomy" id="1703337"/>
    <lineage>
        <taxon>Bacteria</taxon>
        <taxon>Pseudomonadati</taxon>
        <taxon>Bacteroidota</taxon>
        <taxon>Bacteroidia</taxon>
        <taxon>Bacteroidales</taxon>
        <taxon>Prevotellaceae</taxon>
        <taxon>Hallella</taxon>
    </lineage>
</organism>
<reference evidence="1 2" key="1">
    <citation type="submission" date="2018-05" db="EMBL/GenBank/DDBJ databases">
        <title>Genomic Encyclopedia of Type Strains, Phase IV (KMG-IV): sequencing the most valuable type-strain genomes for metagenomic binning, comparative biology and taxonomic classification.</title>
        <authorList>
            <person name="Goeker M."/>
        </authorList>
    </citation>
    <scope>NUCLEOTIDE SEQUENCE [LARGE SCALE GENOMIC DNA]</scope>
    <source>
        <strain evidence="1 2">DSM 100333</strain>
    </source>
</reference>
<comment type="caution">
    <text evidence="1">The sequence shown here is derived from an EMBL/GenBank/DDBJ whole genome shotgun (WGS) entry which is preliminary data.</text>
</comment>
<name>A0A2U0UJZ4_9BACT</name>
<sequence>MMAHPRLAHIFHEATQGFHVRRTARPRYATLDRMARLSRRTHREPNSWRADLQMTKEGRNNLKKWYLPCLYAIFFISLHQKEANDGRL</sequence>
<dbReference type="AlphaFoldDB" id="A0A2U0UJZ4"/>
<evidence type="ECO:0000313" key="2">
    <source>
        <dbReference type="Proteomes" id="UP000245870"/>
    </source>
</evidence>
<evidence type="ECO:0000313" key="1">
    <source>
        <dbReference type="EMBL" id="PVX57963.1"/>
    </source>
</evidence>
<keyword evidence="2" id="KW-1185">Reference proteome</keyword>
<proteinExistence type="predicted"/>
<protein>
    <submittedName>
        <fullName evidence="1">Uncharacterized protein</fullName>
    </submittedName>
</protein>
<gene>
    <name evidence="1" type="ORF">C7379_10386</name>
</gene>
<accession>A0A2U0UJZ4</accession>